<dbReference type="Pfam" id="PF02311">
    <property type="entry name" value="AraC_binding"/>
    <property type="match status" value="1"/>
</dbReference>
<accession>A0ABT3CUZ3</accession>
<evidence type="ECO:0000256" key="1">
    <source>
        <dbReference type="ARBA" id="ARBA00023015"/>
    </source>
</evidence>
<keyword evidence="1" id="KW-0805">Transcription regulation</keyword>
<comment type="caution">
    <text evidence="5">The sequence shown here is derived from an EMBL/GenBank/DDBJ whole genome shotgun (WGS) entry which is preliminary data.</text>
</comment>
<dbReference type="PROSITE" id="PS00041">
    <property type="entry name" value="HTH_ARAC_FAMILY_1"/>
    <property type="match status" value="1"/>
</dbReference>
<name>A0ABT3CUZ3_9BACT</name>
<dbReference type="InterPro" id="IPR018060">
    <property type="entry name" value="HTH_AraC"/>
</dbReference>
<dbReference type="InterPro" id="IPR009057">
    <property type="entry name" value="Homeodomain-like_sf"/>
</dbReference>
<dbReference type="Proteomes" id="UP001300692">
    <property type="component" value="Unassembled WGS sequence"/>
</dbReference>
<dbReference type="SUPFAM" id="SSF51215">
    <property type="entry name" value="Regulatory protein AraC"/>
    <property type="match status" value="1"/>
</dbReference>
<keyword evidence="2" id="KW-0238">DNA-binding</keyword>
<gene>
    <name evidence="5" type="ORF">N7U62_11735</name>
</gene>
<dbReference type="PANTHER" id="PTHR43280:SF30">
    <property type="entry name" value="MMSAB OPERON REGULATORY PROTEIN"/>
    <property type="match status" value="1"/>
</dbReference>
<dbReference type="RefSeq" id="WP_264138163.1">
    <property type="nucleotide sequence ID" value="NZ_JAOYOD010000001.1"/>
</dbReference>
<evidence type="ECO:0000256" key="2">
    <source>
        <dbReference type="ARBA" id="ARBA00023125"/>
    </source>
</evidence>
<dbReference type="InterPro" id="IPR003313">
    <property type="entry name" value="AraC-bd"/>
</dbReference>
<dbReference type="PRINTS" id="PR00032">
    <property type="entry name" value="HTHARAC"/>
</dbReference>
<keyword evidence="6" id="KW-1185">Reference proteome</keyword>
<dbReference type="InterPro" id="IPR018062">
    <property type="entry name" value="HTH_AraC-typ_CS"/>
</dbReference>
<dbReference type="SUPFAM" id="SSF46689">
    <property type="entry name" value="Homeodomain-like"/>
    <property type="match status" value="2"/>
</dbReference>
<proteinExistence type="predicted"/>
<dbReference type="PROSITE" id="PS01124">
    <property type="entry name" value="HTH_ARAC_FAMILY_2"/>
    <property type="match status" value="1"/>
</dbReference>
<organism evidence="5 6">
    <name type="scientific">Reichenbachiella ulvae</name>
    <dbReference type="NCBI Taxonomy" id="2980104"/>
    <lineage>
        <taxon>Bacteria</taxon>
        <taxon>Pseudomonadati</taxon>
        <taxon>Bacteroidota</taxon>
        <taxon>Cytophagia</taxon>
        <taxon>Cytophagales</taxon>
        <taxon>Reichenbachiellaceae</taxon>
        <taxon>Reichenbachiella</taxon>
    </lineage>
</organism>
<dbReference type="Gene3D" id="1.10.10.60">
    <property type="entry name" value="Homeodomain-like"/>
    <property type="match status" value="2"/>
</dbReference>
<dbReference type="EMBL" id="JAOYOD010000001">
    <property type="protein sequence ID" value="MCV9387339.1"/>
    <property type="molecule type" value="Genomic_DNA"/>
</dbReference>
<keyword evidence="3" id="KW-0804">Transcription</keyword>
<feature type="domain" description="HTH araC/xylS-type" evidence="4">
    <location>
        <begin position="206"/>
        <end position="304"/>
    </location>
</feature>
<evidence type="ECO:0000256" key="3">
    <source>
        <dbReference type="ARBA" id="ARBA00023163"/>
    </source>
</evidence>
<dbReference type="Pfam" id="PF12833">
    <property type="entry name" value="HTH_18"/>
    <property type="match status" value="1"/>
</dbReference>
<dbReference type="InterPro" id="IPR037923">
    <property type="entry name" value="HTH-like"/>
</dbReference>
<sequence length="307" mass="36441">MRRATKNENLKRFENRVQAGFLGQRMINIPKKILTTVKKNSLINQLYITDIGFFPHAKHHFRQRKNGCKEHILIYCKEGQGIIEIHNTQVELKANSFYIIPPETRHAYYAVQKDPWSIYWMHFTGPQAYSFFDKLDKDSHDKPRYISFEQRRISIFENLMNVIEDGYSSGNLEFVNITLWQLIGSFVYDSYFSEIGIETAEEDVVARSIKYMKERLNQALKVDEIASYFNYSNSHFFSLFKKKTGYSPIHYFNHLKIQKACQILSFTDLSVKEISFQLGYEDPLYFSRLFKKTMNISPLQYRSEYKH</sequence>
<evidence type="ECO:0000259" key="4">
    <source>
        <dbReference type="PROSITE" id="PS01124"/>
    </source>
</evidence>
<dbReference type="SMART" id="SM00342">
    <property type="entry name" value="HTH_ARAC"/>
    <property type="match status" value="1"/>
</dbReference>
<dbReference type="Gene3D" id="2.60.120.280">
    <property type="entry name" value="Regulatory protein AraC"/>
    <property type="match status" value="1"/>
</dbReference>
<evidence type="ECO:0000313" key="6">
    <source>
        <dbReference type="Proteomes" id="UP001300692"/>
    </source>
</evidence>
<dbReference type="InterPro" id="IPR020449">
    <property type="entry name" value="Tscrpt_reg_AraC-type_HTH"/>
</dbReference>
<dbReference type="CDD" id="cd06986">
    <property type="entry name" value="cupin_MmsR-like_N"/>
    <property type="match status" value="1"/>
</dbReference>
<evidence type="ECO:0000313" key="5">
    <source>
        <dbReference type="EMBL" id="MCV9387339.1"/>
    </source>
</evidence>
<protein>
    <submittedName>
        <fullName evidence="5">AraC family transcriptional regulator</fullName>
    </submittedName>
</protein>
<dbReference type="PANTHER" id="PTHR43280">
    <property type="entry name" value="ARAC-FAMILY TRANSCRIPTIONAL REGULATOR"/>
    <property type="match status" value="1"/>
</dbReference>
<reference evidence="5 6" key="1">
    <citation type="submission" date="2022-10" db="EMBL/GenBank/DDBJ databases">
        <title>Comparative genomics and taxonomic characterization of three novel marine species of genus Reichenbachiella exhibiting antioxidant and polysaccharide degradation activities.</title>
        <authorList>
            <person name="Muhammad N."/>
            <person name="Lee Y.-J."/>
            <person name="Ko J."/>
            <person name="Kim S.-G."/>
        </authorList>
    </citation>
    <scope>NUCLEOTIDE SEQUENCE [LARGE SCALE GENOMIC DNA]</scope>
    <source>
        <strain evidence="5 6">ABR2-5</strain>
    </source>
</reference>